<dbReference type="InterPro" id="IPR000477">
    <property type="entry name" value="RT_dom"/>
</dbReference>
<sequence length="1031" mass="116234">MYDRADWPKIGQTVQTALEPWPIVNSKAELDHIVARLILLTSEAIKQHTPLARPCPYSKRWFTPELKTNQAETNRARRKWQESCASRGSHDPYSLALFEEMRCKRRAWTRLIEKTKSTHWRDFLDKAGEGHLWKAASYMRPRDSYANMPPLTVGDREVTDNKDKAKVLMESFFPKMAEPSEDMVTTEREEIPWEPLTEHEVYKAVIKARGTTAPGEDGIPTLVWKRLWTHIGKLITYIFTKSLELNHYPKQFKRAKIVVLRKPGKPDYAVPGAYRPISLLNTLGKLLEAVVAKRLSFFAESYGLLPNTQFGGRPGRNTEQALLVLMNAIDRAWMNSKVVTLVAFDLKGAFNGVNKTSLDTRLRALGIPTIARRWIQSFMEDRAASIGFDDFETRVAPLENAGLAQGSPLSPILFTFFNSDLVDQTVDHHGGASAFIDDYFRWRAGRSSEENLKKIQEEDIPRIETWAQRTGACFAADKTELIHITRKKGEQGKGQITMQGKVIQPSSTAKLLGVVFDQELRWKEHVQHAVKRATKVNIAMCGPRHLRPGQMRQLYRACVAPVMDYASTVWHDPLKDKTHLRALCTVQRAALIRIMSAFKTVATQTLEVETYTLPTHLRLQQRAQITVAGLHTLPSDHPIREVLERARKRSRNAVARFRFPLAQTIKTMNLERLDAVETIDPKPLAPWIPPAFAEIDIEPDRQKAKEKAAALRATTNTIVYSDASGQNNQLGAAAVALDQKLEAAEYRQVCIGPMEFWSVYAAELMGIFYAISLVLKISYRTWGSLAANWKPATILCDSMSALQAIRNPSNKSGQRIIYAILQAARELKTRGLSLRLQWIPGHCDDPGNDAADRLAKEAVGPKGTHPFRHLVSRERGFIRDRILKKWAHEWNSSGKGSHLRQIDNSLPSIHAQRLYDSLPRNRAYLLTQLRSGHSWLAPHGKLYCLREDDKCECGARETVVHVLVDCPKLRILRQKLRKEVGGGFNNISVLLGAKSQQGKETPSGSAKNSTISAVLDFAEASGLDEALNSFA</sequence>
<dbReference type="EMBL" id="SOSA01000827">
    <property type="protein sequence ID" value="THC88516.1"/>
    <property type="molecule type" value="Genomic_DNA"/>
</dbReference>
<dbReference type="Pfam" id="PF00075">
    <property type="entry name" value="RNase_H"/>
    <property type="match status" value="1"/>
</dbReference>
<dbReference type="STRING" id="1220188.A0A4S3J1B5"/>
<dbReference type="GO" id="GO:0004523">
    <property type="term" value="F:RNA-DNA hybrid ribonuclease activity"/>
    <property type="evidence" value="ECO:0007669"/>
    <property type="project" value="InterPro"/>
</dbReference>
<evidence type="ECO:0000313" key="3">
    <source>
        <dbReference type="EMBL" id="THC88516.1"/>
    </source>
</evidence>
<dbReference type="SUPFAM" id="SSF56672">
    <property type="entry name" value="DNA/RNA polymerases"/>
    <property type="match status" value="1"/>
</dbReference>
<proteinExistence type="predicted"/>
<feature type="domain" description="Reverse transcriptase" evidence="1">
    <location>
        <begin position="241"/>
        <end position="516"/>
    </location>
</feature>
<dbReference type="VEuPathDB" id="FungiDB:EYZ11_012034"/>
<accession>A0A4S3J1B5</accession>
<dbReference type="Proteomes" id="UP000308092">
    <property type="component" value="Unassembled WGS sequence"/>
</dbReference>
<name>A0A4S3J1B5_9EURO</name>
<dbReference type="PANTHER" id="PTHR33481">
    <property type="entry name" value="REVERSE TRANSCRIPTASE"/>
    <property type="match status" value="1"/>
</dbReference>
<protein>
    <recommendedName>
        <fullName evidence="5">Reverse transcriptase domain-containing protein</fullName>
    </recommendedName>
</protein>
<dbReference type="CDD" id="cd09276">
    <property type="entry name" value="Rnase_HI_RT_non_LTR"/>
    <property type="match status" value="1"/>
</dbReference>
<organism evidence="3 4">
    <name type="scientific">Aspergillus tanneri</name>
    <dbReference type="NCBI Taxonomy" id="1220188"/>
    <lineage>
        <taxon>Eukaryota</taxon>
        <taxon>Fungi</taxon>
        <taxon>Dikarya</taxon>
        <taxon>Ascomycota</taxon>
        <taxon>Pezizomycotina</taxon>
        <taxon>Eurotiomycetes</taxon>
        <taxon>Eurotiomycetidae</taxon>
        <taxon>Eurotiales</taxon>
        <taxon>Aspergillaceae</taxon>
        <taxon>Aspergillus</taxon>
        <taxon>Aspergillus subgen. Circumdati</taxon>
    </lineage>
</organism>
<dbReference type="InterPro" id="IPR036397">
    <property type="entry name" value="RNaseH_sf"/>
</dbReference>
<dbReference type="SUPFAM" id="SSF53098">
    <property type="entry name" value="Ribonuclease H-like"/>
    <property type="match status" value="1"/>
</dbReference>
<keyword evidence="4" id="KW-1185">Reference proteome</keyword>
<comment type="caution">
    <text evidence="3">The sequence shown here is derived from an EMBL/GenBank/DDBJ whole genome shotgun (WGS) entry which is preliminary data.</text>
</comment>
<dbReference type="Pfam" id="PF00078">
    <property type="entry name" value="RVT_1"/>
    <property type="match status" value="1"/>
</dbReference>
<dbReference type="CDD" id="cd01650">
    <property type="entry name" value="RT_nLTR_like"/>
    <property type="match status" value="1"/>
</dbReference>
<dbReference type="InterPro" id="IPR012337">
    <property type="entry name" value="RNaseH-like_sf"/>
</dbReference>
<reference evidence="3 4" key="1">
    <citation type="submission" date="2019-03" db="EMBL/GenBank/DDBJ databases">
        <title>The genome sequence of a newly discovered highly antifungal drug resistant Aspergillus species, Aspergillus tanneri NIH 1004.</title>
        <authorList>
            <person name="Mounaud S."/>
            <person name="Singh I."/>
            <person name="Joardar V."/>
            <person name="Pakala S."/>
            <person name="Pakala S."/>
            <person name="Venepally P."/>
            <person name="Hoover J."/>
            <person name="Nierman W."/>
            <person name="Chung J."/>
            <person name="Losada L."/>
        </authorList>
    </citation>
    <scope>NUCLEOTIDE SEQUENCE [LARGE SCALE GENOMIC DNA]</scope>
    <source>
        <strain evidence="3 4">NIH1004</strain>
    </source>
</reference>
<evidence type="ECO:0008006" key="5">
    <source>
        <dbReference type="Google" id="ProtNLM"/>
    </source>
</evidence>
<dbReference type="AlphaFoldDB" id="A0A4S3J1B5"/>
<dbReference type="Gene3D" id="3.30.420.10">
    <property type="entry name" value="Ribonuclease H-like superfamily/Ribonuclease H"/>
    <property type="match status" value="1"/>
</dbReference>
<dbReference type="InterPro" id="IPR002156">
    <property type="entry name" value="RNaseH_domain"/>
</dbReference>
<gene>
    <name evidence="3" type="ORF">EYZ11_012034</name>
</gene>
<dbReference type="PROSITE" id="PS50879">
    <property type="entry name" value="RNASE_H_1"/>
    <property type="match status" value="1"/>
</dbReference>
<dbReference type="GO" id="GO:0003676">
    <property type="term" value="F:nucleic acid binding"/>
    <property type="evidence" value="ECO:0007669"/>
    <property type="project" value="InterPro"/>
</dbReference>
<evidence type="ECO:0000259" key="1">
    <source>
        <dbReference type="PROSITE" id="PS50878"/>
    </source>
</evidence>
<evidence type="ECO:0000313" key="4">
    <source>
        <dbReference type="Proteomes" id="UP000308092"/>
    </source>
</evidence>
<dbReference type="PROSITE" id="PS50878">
    <property type="entry name" value="RT_POL"/>
    <property type="match status" value="1"/>
</dbReference>
<feature type="domain" description="RNase H type-1" evidence="2">
    <location>
        <begin position="713"/>
        <end position="860"/>
    </location>
</feature>
<dbReference type="PANTHER" id="PTHR33481:SF1">
    <property type="entry name" value="ENDONUCLEASE_EXONUCLEASE_PHOSPHATASE DOMAIN-CONTAINING PROTEIN-RELATED"/>
    <property type="match status" value="1"/>
</dbReference>
<evidence type="ECO:0000259" key="2">
    <source>
        <dbReference type="PROSITE" id="PS50879"/>
    </source>
</evidence>
<dbReference type="InterPro" id="IPR043502">
    <property type="entry name" value="DNA/RNA_pol_sf"/>
</dbReference>